<feature type="region of interest" description="Disordered" evidence="1">
    <location>
        <begin position="1165"/>
        <end position="1185"/>
    </location>
</feature>
<proteinExistence type="predicted"/>
<keyword evidence="3" id="KW-1185">Reference proteome</keyword>
<dbReference type="EMBL" id="BPUB01000002">
    <property type="protein sequence ID" value="GJG60138.1"/>
    <property type="molecule type" value="Genomic_DNA"/>
</dbReference>
<evidence type="ECO:0000313" key="3">
    <source>
        <dbReference type="Proteomes" id="UP000825483"/>
    </source>
</evidence>
<accession>A0A9R1CZN3</accession>
<reference evidence="2" key="1">
    <citation type="journal article" date="2022" name="Int. J. Syst. Evol. Microbiol.">
        <title>Prevotella lacticifex sp. nov., isolated from the rumen of cows.</title>
        <authorList>
            <person name="Shinkai T."/>
            <person name="Ikeyama N."/>
            <person name="Kumagai M."/>
            <person name="Ohmori H."/>
            <person name="Sakamoto M."/>
            <person name="Ohkuma M."/>
            <person name="Mitsumori M."/>
        </authorList>
    </citation>
    <scope>NUCLEOTIDE SEQUENCE</scope>
    <source>
        <strain evidence="2">R5076</strain>
    </source>
</reference>
<name>A0A9R1CZN3_9BACT</name>
<protein>
    <submittedName>
        <fullName evidence="2">Uncharacterized protein</fullName>
    </submittedName>
</protein>
<comment type="caution">
    <text evidence="2">The sequence shown here is derived from an EMBL/GenBank/DDBJ whole genome shotgun (WGS) entry which is preliminary data.</text>
</comment>
<feature type="region of interest" description="Disordered" evidence="1">
    <location>
        <begin position="251"/>
        <end position="272"/>
    </location>
</feature>
<organism evidence="2 3">
    <name type="scientific">Prevotella lacticifex</name>
    <dbReference type="NCBI Taxonomy" id="2854755"/>
    <lineage>
        <taxon>Bacteria</taxon>
        <taxon>Pseudomonadati</taxon>
        <taxon>Bacteroidota</taxon>
        <taxon>Bacteroidia</taxon>
        <taxon>Bacteroidales</taxon>
        <taxon>Prevotellaceae</taxon>
        <taxon>Prevotella</taxon>
    </lineage>
</organism>
<gene>
    <name evidence="2" type="ORF">PRLR5076_29890</name>
</gene>
<sequence>MVYIDDQGKETDYYPSTNGYTLTGSDTNTGSAKTNGFSTTTNTNWEIGVLNSADKNGGIYNFYVNTDVNGVPQNWYYEADQTKVVAYEVNESTHTTDAYLYCTRANTTGAYNKNFFGMVSFVKDGYLSFLFADKTYGRRKNSTDAHDQAVAADSPSAMQFSKDHLDTGIYTTEFNPTRDYIISGDMKPSRIFIIGSALNSNLKNTFTDWDPSNAVEMPYSIEEGCYKATVTLNKDKQFRFLLDHNQSGVATSLDNNFGEDSNKPGAGGDTDYNNKVQVESSSSSAGENIVFNPETNNYIVRFYVERKADKTGFQWTNDYGIYRYTIEKPERLNATITPPTATVNYAASLTPKVGVVGTTAEKRKYAFTIDGSDPTIDPATGEGTGKTVVRTYDYDAVVPTNDVYTFYMSATDQLTYLDVDGTEHTLDGNTVTVKAQAVQTITEGSKSRLEGDIATGTYVFKTAGIKPAGSYTISVKNDDETNYNAGIPSINKVKATVTVKNEKGEDDGVDVYYTIDGTDPVAVGNVNARLVNKDRKINVYGIVNLVHGAKNYIRVAIAGSPTMNGDDGKTHASCEYDLTCSTSEGGYINYRDGYTNPSLKTYGGDGHIVVYILPWSSNQTTYAQKPTNPTPKSVENCTNFRVPFIYAYENIDKDGVVESKALTHATHTIDVLLDEVFGLPTIEKGGSKCYWSYVDLVPDNDDKEVNIEMGYYDMITNELKLTPATIANVHNDMFLEFDVATGQIKDVTHKYTKDYFYTIGESGTKREAANPKANEHFFFVQVPEAWTINGNSVKVLQNGTELSGANVTVQGSAETSCLSKVCKISVPATLAEGTSLTIQPYNGKNGSSQKLTVNYVNGGYYFYESALHYTKDAPLVFGADADDDKDQRPKGRRDVNHTLETQPAKRVAGTGYMGYGDYTYYLTPHWKDGSNNEVPTTNVTDNWNGESATVNTIAAGTTISQTVDLHTAGQGLYTVQMIVRGKEGAKATLQLVGSDYTVKGEKKGNSSASVSKTFAGYDAQGTVTTDGRVEYLLKTDTKNGWQKLETVASVGSEGKLKISLTADGGELQLSDVTLLCNANTPPDVLGEDDGKPIYYYRPTIWTTAPTGKDVTEYDLTARQSANAFSFFDRGDNRNAVIYADKNTVLGMSENTYNVAVPIYDDSEESPAKHGTVFRSSGSDPGKSEPDYWKGKALVWEDEPDAWVNNNSWGTTVYTIWNGFRWNRKFLGTTTDGPGARNTIFLPFSMSENQIKAIFGDGAKVYSIESVDAPKLKVTGIQATRTNLETYEQETGTEANVPYILELPETKDGVSYDDELDTEFSKYENYSNATLIGDQDHPQGEFVGVYKYTNITSKSDGTYDYYCYDAERNGIFNFFSNEGADIKPFRAYLKIDRSAGSKPFYYFVVDEGGTTGIDGVSATTLTDDAPVYNLQGQLVRKAGQHTQLPKGLYIQKGRKFVQQ</sequence>
<dbReference type="Proteomes" id="UP000825483">
    <property type="component" value="Unassembled WGS sequence"/>
</dbReference>
<evidence type="ECO:0000313" key="2">
    <source>
        <dbReference type="EMBL" id="GJG60138.1"/>
    </source>
</evidence>
<evidence type="ECO:0000256" key="1">
    <source>
        <dbReference type="SAM" id="MobiDB-lite"/>
    </source>
</evidence>